<evidence type="ECO:0000259" key="8">
    <source>
        <dbReference type="PROSITE" id="PS51201"/>
    </source>
</evidence>
<dbReference type="AlphaFoldDB" id="X1T7W5"/>
<dbReference type="Pfam" id="PF00999">
    <property type="entry name" value="Na_H_Exchanger"/>
    <property type="match status" value="1"/>
</dbReference>
<keyword evidence="3" id="KW-0813">Transport</keyword>
<sequence length="270" mass="29324">MILVASIIVISKFVICSLITRSFGYSLKTLLLVGAGLTQVGEFSFVIGQAGLETGVISGNLYSLILSSAILTILFTPIAFKLAELTYNWLSTSKRLAPLAQFGSDKALIDVKETLSNHVVICGHGRTGSNLANILQQYDLPYIVIEMNPQIISELRAQGVPCIYGDAGSARILSMAHIDKARVLALTCPDPMAEMTATTYAREVNPDIDIIARSPEEAVAERLRGLGVSEIVEPAFEASLEFVRHTLSYYKVNTLEIEGIACPFLKKREG</sequence>
<gene>
    <name evidence="9" type="ORF">S12H4_35842</name>
</gene>
<keyword evidence="6 7" id="KW-0472">Membrane</keyword>
<organism evidence="9">
    <name type="scientific">marine sediment metagenome</name>
    <dbReference type="NCBI Taxonomy" id="412755"/>
    <lineage>
        <taxon>unclassified sequences</taxon>
        <taxon>metagenomes</taxon>
        <taxon>ecological metagenomes</taxon>
    </lineage>
</organism>
<dbReference type="InterPro" id="IPR006153">
    <property type="entry name" value="Cation/H_exchanger_TM"/>
</dbReference>
<dbReference type="GO" id="GO:0016020">
    <property type="term" value="C:membrane"/>
    <property type="evidence" value="ECO:0007669"/>
    <property type="project" value="UniProtKB-SubCell"/>
</dbReference>
<feature type="domain" description="RCK N-terminal" evidence="8">
    <location>
        <begin position="116"/>
        <end position="236"/>
    </location>
</feature>
<proteinExistence type="inferred from homology"/>
<name>X1T7W5_9ZZZZ</name>
<feature type="transmembrane region" description="Helical" evidence="7">
    <location>
        <begin position="6"/>
        <end position="23"/>
    </location>
</feature>
<feature type="non-terminal residue" evidence="9">
    <location>
        <position position="270"/>
    </location>
</feature>
<dbReference type="GO" id="GO:1902600">
    <property type="term" value="P:proton transmembrane transport"/>
    <property type="evidence" value="ECO:0007669"/>
    <property type="project" value="InterPro"/>
</dbReference>
<dbReference type="GO" id="GO:0015297">
    <property type="term" value="F:antiporter activity"/>
    <property type="evidence" value="ECO:0007669"/>
    <property type="project" value="InterPro"/>
</dbReference>
<keyword evidence="4 7" id="KW-0812">Transmembrane</keyword>
<dbReference type="InterPro" id="IPR003148">
    <property type="entry name" value="RCK_N"/>
</dbReference>
<dbReference type="EMBL" id="BARW01021325">
    <property type="protein sequence ID" value="GAJ01443.1"/>
    <property type="molecule type" value="Genomic_DNA"/>
</dbReference>
<feature type="transmembrane region" description="Helical" evidence="7">
    <location>
        <begin position="61"/>
        <end position="80"/>
    </location>
</feature>
<accession>X1T7W5</accession>
<dbReference type="InterPro" id="IPR038770">
    <property type="entry name" value="Na+/solute_symporter_sf"/>
</dbReference>
<evidence type="ECO:0000256" key="3">
    <source>
        <dbReference type="ARBA" id="ARBA00022448"/>
    </source>
</evidence>
<evidence type="ECO:0000256" key="1">
    <source>
        <dbReference type="ARBA" id="ARBA00004141"/>
    </source>
</evidence>
<reference evidence="9" key="1">
    <citation type="journal article" date="2014" name="Front. Microbiol.">
        <title>High frequency of phylogenetically diverse reductive dehalogenase-homologous genes in deep subseafloor sedimentary metagenomes.</title>
        <authorList>
            <person name="Kawai M."/>
            <person name="Futagami T."/>
            <person name="Toyoda A."/>
            <person name="Takaki Y."/>
            <person name="Nishi S."/>
            <person name="Hori S."/>
            <person name="Arai W."/>
            <person name="Tsubouchi T."/>
            <person name="Morono Y."/>
            <person name="Uchiyama I."/>
            <person name="Ito T."/>
            <person name="Fujiyama A."/>
            <person name="Inagaki F."/>
            <person name="Takami H."/>
        </authorList>
    </citation>
    <scope>NUCLEOTIDE SEQUENCE</scope>
    <source>
        <strain evidence="9">Expedition CK06-06</strain>
    </source>
</reference>
<evidence type="ECO:0000256" key="4">
    <source>
        <dbReference type="ARBA" id="ARBA00022692"/>
    </source>
</evidence>
<dbReference type="Gene3D" id="1.20.1530.20">
    <property type="match status" value="1"/>
</dbReference>
<evidence type="ECO:0000256" key="6">
    <source>
        <dbReference type="ARBA" id="ARBA00023136"/>
    </source>
</evidence>
<protein>
    <recommendedName>
        <fullName evidence="8">RCK N-terminal domain-containing protein</fullName>
    </recommendedName>
</protein>
<feature type="transmembrane region" description="Helical" evidence="7">
    <location>
        <begin position="30"/>
        <end position="49"/>
    </location>
</feature>
<evidence type="ECO:0000313" key="9">
    <source>
        <dbReference type="EMBL" id="GAJ01443.1"/>
    </source>
</evidence>
<evidence type="ECO:0000256" key="5">
    <source>
        <dbReference type="ARBA" id="ARBA00022989"/>
    </source>
</evidence>
<dbReference type="Pfam" id="PF02254">
    <property type="entry name" value="TrkA_N"/>
    <property type="match status" value="1"/>
</dbReference>
<keyword evidence="5 7" id="KW-1133">Transmembrane helix</keyword>
<comment type="similarity">
    <text evidence="2">Belongs to the monovalent cation:proton antiporter 2 (CPA2) transporter (TC 2.A.37) family.</text>
</comment>
<dbReference type="GO" id="GO:0006813">
    <property type="term" value="P:potassium ion transport"/>
    <property type="evidence" value="ECO:0007669"/>
    <property type="project" value="InterPro"/>
</dbReference>
<dbReference type="InterPro" id="IPR036291">
    <property type="entry name" value="NAD(P)-bd_dom_sf"/>
</dbReference>
<comment type="subcellular location">
    <subcellularLocation>
        <location evidence="1">Membrane</location>
        <topology evidence="1">Multi-pass membrane protein</topology>
    </subcellularLocation>
</comment>
<comment type="caution">
    <text evidence="9">The sequence shown here is derived from an EMBL/GenBank/DDBJ whole genome shotgun (WGS) entry which is preliminary data.</text>
</comment>
<dbReference type="PROSITE" id="PS51201">
    <property type="entry name" value="RCK_N"/>
    <property type="match status" value="1"/>
</dbReference>
<evidence type="ECO:0000256" key="2">
    <source>
        <dbReference type="ARBA" id="ARBA00005551"/>
    </source>
</evidence>
<dbReference type="PANTHER" id="PTHR42751">
    <property type="entry name" value="SODIUM/HYDROGEN EXCHANGER FAMILY/TRKA DOMAIN PROTEIN"/>
    <property type="match status" value="1"/>
</dbReference>
<dbReference type="Gene3D" id="3.40.50.720">
    <property type="entry name" value="NAD(P)-binding Rossmann-like Domain"/>
    <property type="match status" value="1"/>
</dbReference>
<evidence type="ECO:0000256" key="7">
    <source>
        <dbReference type="SAM" id="Phobius"/>
    </source>
</evidence>
<dbReference type="SUPFAM" id="SSF51735">
    <property type="entry name" value="NAD(P)-binding Rossmann-fold domains"/>
    <property type="match status" value="1"/>
</dbReference>
<dbReference type="PANTHER" id="PTHR42751:SF3">
    <property type="entry name" value="SODIUM_GLUTAMATE SYMPORTER"/>
    <property type="match status" value="1"/>
</dbReference>